<dbReference type="Pfam" id="PF20167">
    <property type="entry name" value="Transposase_32"/>
    <property type="match status" value="1"/>
</dbReference>
<evidence type="ECO:0000259" key="2">
    <source>
        <dbReference type="Pfam" id="PF20167"/>
    </source>
</evidence>
<feature type="region of interest" description="Disordered" evidence="1">
    <location>
        <begin position="53"/>
        <end position="75"/>
    </location>
</feature>
<dbReference type="InterPro" id="IPR046796">
    <property type="entry name" value="Transposase_32_dom"/>
</dbReference>
<name>A0ABS8WU15_DATST</name>
<sequence length="409" mass="47766">MGLCENKRPILCACRFHRRKLHDESESDNSSGLEVQYEIETFEESLVVTTWEKSKAPEAATATSPPPNLKREEKRPSLMVTTLLRIIKRKEMMMLRTYGMKILRHKSSMTRRVLLKILASRWRTLTLPPHQNQGNTSRSIQKEPKIQINALNEVPELKRLFKGYNMNWMDKTKGKYIMEMVHEFYANYYCTLEKKATSKNEIKKEPVLDSVRVRAIPVDISEWTITRVFMSGDYTVPTRTTEYDHQIEAMKGIKKLRTEDKLMHFQWMANIVVEDKEGAEWVTGRKLIHKASLNFLAKSWWSIVHHQLMPTVNDNILSTDKEALEACTMSEHLLNIPRIISTEIRELAVKDYTTFLFSILVYQLCMESGVPVFQDIEHMISNIRKVYIALIKDDLNSWPRSVFHSVDPD</sequence>
<evidence type="ECO:0000256" key="1">
    <source>
        <dbReference type="SAM" id="MobiDB-lite"/>
    </source>
</evidence>
<reference evidence="3 4" key="1">
    <citation type="journal article" date="2021" name="BMC Genomics">
        <title>Datura genome reveals duplications of psychoactive alkaloid biosynthetic genes and high mutation rate following tissue culture.</title>
        <authorList>
            <person name="Rajewski A."/>
            <person name="Carter-House D."/>
            <person name="Stajich J."/>
            <person name="Litt A."/>
        </authorList>
    </citation>
    <scope>NUCLEOTIDE SEQUENCE [LARGE SCALE GENOMIC DNA]</scope>
    <source>
        <strain evidence="3">AR-01</strain>
    </source>
</reference>
<feature type="domain" description="Putative plant transposon protein" evidence="2">
    <location>
        <begin position="164"/>
        <end position="371"/>
    </location>
</feature>
<proteinExistence type="predicted"/>
<accession>A0ABS8WU15</accession>
<dbReference type="EMBL" id="JACEIK010010908">
    <property type="protein sequence ID" value="MCE3215351.1"/>
    <property type="molecule type" value="Genomic_DNA"/>
</dbReference>
<evidence type="ECO:0000313" key="3">
    <source>
        <dbReference type="EMBL" id="MCE3215351.1"/>
    </source>
</evidence>
<gene>
    <name evidence="3" type="ORF">HAX54_002068</name>
</gene>
<protein>
    <recommendedName>
        <fullName evidence="2">Putative plant transposon protein domain-containing protein</fullName>
    </recommendedName>
</protein>
<evidence type="ECO:0000313" key="4">
    <source>
        <dbReference type="Proteomes" id="UP000823775"/>
    </source>
</evidence>
<dbReference type="Proteomes" id="UP000823775">
    <property type="component" value="Unassembled WGS sequence"/>
</dbReference>
<organism evidence="3 4">
    <name type="scientific">Datura stramonium</name>
    <name type="common">Jimsonweed</name>
    <name type="synonym">Common thornapple</name>
    <dbReference type="NCBI Taxonomy" id="4076"/>
    <lineage>
        <taxon>Eukaryota</taxon>
        <taxon>Viridiplantae</taxon>
        <taxon>Streptophyta</taxon>
        <taxon>Embryophyta</taxon>
        <taxon>Tracheophyta</taxon>
        <taxon>Spermatophyta</taxon>
        <taxon>Magnoliopsida</taxon>
        <taxon>eudicotyledons</taxon>
        <taxon>Gunneridae</taxon>
        <taxon>Pentapetalae</taxon>
        <taxon>asterids</taxon>
        <taxon>lamiids</taxon>
        <taxon>Solanales</taxon>
        <taxon>Solanaceae</taxon>
        <taxon>Solanoideae</taxon>
        <taxon>Datureae</taxon>
        <taxon>Datura</taxon>
    </lineage>
</organism>
<keyword evidence="4" id="KW-1185">Reference proteome</keyword>
<comment type="caution">
    <text evidence="3">The sequence shown here is derived from an EMBL/GenBank/DDBJ whole genome shotgun (WGS) entry which is preliminary data.</text>
</comment>